<evidence type="ECO:0000256" key="1">
    <source>
        <dbReference type="ARBA" id="ARBA00008635"/>
    </source>
</evidence>
<dbReference type="InterPro" id="IPR007837">
    <property type="entry name" value="DinB"/>
</dbReference>
<dbReference type="RefSeq" id="WP_380016071.1">
    <property type="nucleotide sequence ID" value="NZ_JBHLYR010000065.1"/>
</dbReference>
<comment type="caution">
    <text evidence="3">The sequence shown here is derived from an EMBL/GenBank/DDBJ whole genome shotgun (WGS) entry which is preliminary data.</text>
</comment>
<proteinExistence type="inferred from homology"/>
<evidence type="ECO:0000313" key="4">
    <source>
        <dbReference type="Proteomes" id="UP001589733"/>
    </source>
</evidence>
<keyword evidence="4" id="KW-1185">Reference proteome</keyword>
<protein>
    <submittedName>
        <fullName evidence="3">DinB family protein</fullName>
    </submittedName>
</protein>
<dbReference type="Pfam" id="PF05163">
    <property type="entry name" value="DinB"/>
    <property type="match status" value="1"/>
</dbReference>
<dbReference type="InterPro" id="IPR034660">
    <property type="entry name" value="DinB/YfiT-like"/>
</dbReference>
<keyword evidence="2" id="KW-0479">Metal-binding</keyword>
<evidence type="ECO:0000313" key="3">
    <source>
        <dbReference type="EMBL" id="MFB9994782.1"/>
    </source>
</evidence>
<comment type="similarity">
    <text evidence="1">Belongs to the DinB family.</text>
</comment>
<evidence type="ECO:0000256" key="2">
    <source>
        <dbReference type="ARBA" id="ARBA00022723"/>
    </source>
</evidence>
<accession>A0ABV6B4U5</accession>
<dbReference type="SUPFAM" id="SSF109854">
    <property type="entry name" value="DinB/YfiT-like putative metalloenzymes"/>
    <property type="match status" value="1"/>
</dbReference>
<gene>
    <name evidence="3" type="ORF">ACFFLM_22770</name>
</gene>
<sequence length="169" mass="19108">MPDLTLPLETFRRNARVNAVLLAALTPTDFSLSDGRGGWTIGKHLTHMAGFRADWLSNISPAHVEPLFRLVDGKYVWRWEGRDPADLGEAFTVSDEAALLAVHDALEKNQPFADPWNEGTYQSNPAHFLMHTVVHDSHHRGQIMSLLRLGGHTPEQMDALENHWAIWRE</sequence>
<dbReference type="PANTHER" id="PTHR37302">
    <property type="entry name" value="SLR1116 PROTEIN"/>
    <property type="match status" value="1"/>
</dbReference>
<reference evidence="3 4" key="1">
    <citation type="submission" date="2024-09" db="EMBL/GenBank/DDBJ databases">
        <authorList>
            <person name="Sun Q."/>
            <person name="Mori K."/>
        </authorList>
    </citation>
    <scope>NUCLEOTIDE SEQUENCE [LARGE SCALE GENOMIC DNA]</scope>
    <source>
        <strain evidence="3 4">JCM 13503</strain>
    </source>
</reference>
<organism evidence="3 4">
    <name type="scientific">Deinococcus oregonensis</name>
    <dbReference type="NCBI Taxonomy" id="1805970"/>
    <lineage>
        <taxon>Bacteria</taxon>
        <taxon>Thermotogati</taxon>
        <taxon>Deinococcota</taxon>
        <taxon>Deinococci</taxon>
        <taxon>Deinococcales</taxon>
        <taxon>Deinococcaceae</taxon>
        <taxon>Deinococcus</taxon>
    </lineage>
</organism>
<name>A0ABV6B4U5_9DEIO</name>
<dbReference type="EMBL" id="JBHLYR010000065">
    <property type="protein sequence ID" value="MFB9994782.1"/>
    <property type="molecule type" value="Genomic_DNA"/>
</dbReference>
<dbReference type="Gene3D" id="1.20.120.450">
    <property type="entry name" value="dinb family like domain"/>
    <property type="match status" value="1"/>
</dbReference>
<dbReference type="PANTHER" id="PTHR37302:SF1">
    <property type="entry name" value="PROTEIN DINB"/>
    <property type="match status" value="1"/>
</dbReference>
<dbReference type="Proteomes" id="UP001589733">
    <property type="component" value="Unassembled WGS sequence"/>
</dbReference>